<dbReference type="Pfam" id="PF24645">
    <property type="entry name" value="DUF7639"/>
    <property type="match status" value="1"/>
</dbReference>
<evidence type="ECO:0000313" key="3">
    <source>
        <dbReference type="EMBL" id="MCE5170824.1"/>
    </source>
</evidence>
<dbReference type="Proteomes" id="UP001199916">
    <property type="component" value="Unassembled WGS sequence"/>
</dbReference>
<feature type="domain" description="DUF7639" evidence="2">
    <location>
        <begin position="246"/>
        <end position="301"/>
    </location>
</feature>
<evidence type="ECO:0000259" key="1">
    <source>
        <dbReference type="Pfam" id="PF24644"/>
    </source>
</evidence>
<feature type="domain" description="DUF7638" evidence="1">
    <location>
        <begin position="2"/>
        <end position="104"/>
    </location>
</feature>
<reference evidence="3 4" key="1">
    <citation type="submission" date="2021-11" db="EMBL/GenBank/DDBJ databases">
        <title>Draft genome sequence of Paenibacillus profundus YoMME, a new Gram-positive bacteria with exoelectrogenic properties.</title>
        <authorList>
            <person name="Hubenova Y."/>
            <person name="Hubenova E."/>
            <person name="Manasiev Y."/>
            <person name="Peykov S."/>
            <person name="Mitov M."/>
        </authorList>
    </citation>
    <scope>NUCLEOTIDE SEQUENCE [LARGE SCALE GENOMIC DNA]</scope>
    <source>
        <strain evidence="3 4">YoMME</strain>
    </source>
</reference>
<accession>A0ABS8YIR0</accession>
<feature type="domain" description="DUF7638" evidence="1">
    <location>
        <begin position="138"/>
        <end position="243"/>
    </location>
</feature>
<evidence type="ECO:0000313" key="4">
    <source>
        <dbReference type="Proteomes" id="UP001199916"/>
    </source>
</evidence>
<dbReference type="Pfam" id="PF24644">
    <property type="entry name" value="DUF7638"/>
    <property type="match status" value="2"/>
</dbReference>
<organism evidence="3 4">
    <name type="scientific">Paenibacillus profundus</name>
    <dbReference type="NCBI Taxonomy" id="1173085"/>
    <lineage>
        <taxon>Bacteria</taxon>
        <taxon>Bacillati</taxon>
        <taxon>Bacillota</taxon>
        <taxon>Bacilli</taxon>
        <taxon>Bacillales</taxon>
        <taxon>Paenibacillaceae</taxon>
        <taxon>Paenibacillus</taxon>
    </lineage>
</organism>
<sequence>MMHKISRKKTVEGTRIPGFIRNGQYFYINVDVYEDGMINCWELVDIAGLEGKLDINWLQPQVPVGENISIFGLGHYKVESAVWKYDKMSYLQYIKEKIKQMNPELSNLYIVTDAEKERLEKRRIAYSPRAKEFYVKSELGYQTVEGGSFTVFFNHQDHNYLVNLVVYEDGTITIYHSDFTIQQRVEDMEALFDDGTLFTSCDAPTRIILDNFGEVTLTDAGYSVDGKEKLKELMDLYKEMNGEETTLEVCRNLYYQYLQYPDEDTKAALKVAYEAIPEHERVYLGDMDSRDTDYIRILYTDETREV</sequence>
<dbReference type="InterPro" id="IPR056056">
    <property type="entry name" value="DUF7639"/>
</dbReference>
<keyword evidence="4" id="KW-1185">Reference proteome</keyword>
<comment type="caution">
    <text evidence="3">The sequence shown here is derived from an EMBL/GenBank/DDBJ whole genome shotgun (WGS) entry which is preliminary data.</text>
</comment>
<protein>
    <submittedName>
        <fullName evidence="3">Uncharacterized protein</fullName>
    </submittedName>
</protein>
<gene>
    <name evidence="3" type="ORF">LQV63_16085</name>
</gene>
<evidence type="ECO:0000259" key="2">
    <source>
        <dbReference type="Pfam" id="PF24645"/>
    </source>
</evidence>
<proteinExistence type="predicted"/>
<dbReference type="InterPro" id="IPR056055">
    <property type="entry name" value="DUF7638"/>
</dbReference>
<dbReference type="RefSeq" id="WP_233697460.1">
    <property type="nucleotide sequence ID" value="NZ_JAJNBZ010000012.1"/>
</dbReference>
<name>A0ABS8YIR0_9BACL</name>
<dbReference type="EMBL" id="JAJNBZ010000012">
    <property type="protein sequence ID" value="MCE5170824.1"/>
    <property type="molecule type" value="Genomic_DNA"/>
</dbReference>